<gene>
    <name evidence="6 8" type="primary">rnpA</name>
    <name evidence="8" type="ORF">HJ588_03970</name>
</gene>
<dbReference type="PANTHER" id="PTHR33992:SF1">
    <property type="entry name" value="RIBONUCLEASE P PROTEIN COMPONENT"/>
    <property type="match status" value="1"/>
</dbReference>
<dbReference type="GO" id="GO:0004526">
    <property type="term" value="F:ribonuclease P activity"/>
    <property type="evidence" value="ECO:0007669"/>
    <property type="project" value="UniProtKB-UniRule"/>
</dbReference>
<reference evidence="8 9" key="1">
    <citation type="submission" date="2020-05" db="EMBL/GenBank/DDBJ databases">
        <title>Flexivirga sp. ID2601S isolated from air conditioner.</title>
        <authorList>
            <person name="Kim D.H."/>
        </authorList>
    </citation>
    <scope>NUCLEOTIDE SEQUENCE [LARGE SCALE GENOMIC DNA]</scope>
    <source>
        <strain evidence="8 9">ID2601S</strain>
    </source>
</reference>
<evidence type="ECO:0000313" key="9">
    <source>
        <dbReference type="Proteomes" id="UP000557772"/>
    </source>
</evidence>
<accession>A0A849AGM9</accession>
<dbReference type="AlphaFoldDB" id="A0A849AGM9"/>
<proteinExistence type="inferred from homology"/>
<comment type="catalytic activity">
    <reaction evidence="6">
        <text>Endonucleolytic cleavage of RNA, removing 5'-extranucleotides from tRNA precursor.</text>
        <dbReference type="EC" id="3.1.26.5"/>
    </reaction>
</comment>
<dbReference type="GO" id="GO:0000049">
    <property type="term" value="F:tRNA binding"/>
    <property type="evidence" value="ECO:0007669"/>
    <property type="project" value="UniProtKB-UniRule"/>
</dbReference>
<dbReference type="InterPro" id="IPR014721">
    <property type="entry name" value="Ribsml_uS5_D2-typ_fold_subgr"/>
</dbReference>
<dbReference type="GO" id="GO:0001682">
    <property type="term" value="P:tRNA 5'-leader removal"/>
    <property type="evidence" value="ECO:0007669"/>
    <property type="project" value="UniProtKB-UniRule"/>
</dbReference>
<protein>
    <recommendedName>
        <fullName evidence="6 7">Ribonuclease P protein component</fullName>
        <shortName evidence="6">RNase P protein</shortName>
        <shortName evidence="6">RNaseP protein</shortName>
        <ecNumber evidence="6 7">3.1.26.5</ecNumber>
    </recommendedName>
    <alternativeName>
        <fullName evidence="6">Protein C5</fullName>
    </alternativeName>
</protein>
<comment type="function">
    <text evidence="6">RNaseP catalyzes the removal of the 5'-leader sequence from pre-tRNA to produce the mature 5'-terminus. It can also cleave other RNA substrates such as 4.5S RNA. The protein component plays an auxiliary but essential role in vivo by binding to the 5'-leader sequence and broadening the substrate specificity of the ribozyme.</text>
</comment>
<comment type="similarity">
    <text evidence="6">Belongs to the RnpA family.</text>
</comment>
<comment type="subunit">
    <text evidence="6">Consists of a catalytic RNA component (M1 or rnpB) and a protein subunit.</text>
</comment>
<dbReference type="HAMAP" id="MF_00227">
    <property type="entry name" value="RNase_P"/>
    <property type="match status" value="1"/>
</dbReference>
<name>A0A849AGM9_9MICO</name>
<comment type="caution">
    <text evidence="8">The sequence shown here is derived from an EMBL/GenBank/DDBJ whole genome shotgun (WGS) entry which is preliminary data.</text>
</comment>
<dbReference type="InterPro" id="IPR000100">
    <property type="entry name" value="RNase_P"/>
</dbReference>
<dbReference type="Proteomes" id="UP000557772">
    <property type="component" value="Unassembled WGS sequence"/>
</dbReference>
<evidence type="ECO:0000313" key="8">
    <source>
        <dbReference type="EMBL" id="NNG38431.1"/>
    </source>
</evidence>
<sequence length="118" mass="12412">MLPVDHRLRDSADFSAVLRSRRSGRAASKLLVVTVSGSGSSTSRAGFVVSKAVGNAVLRNRTKRILRHLMATRLAALPAGTDVVVRANPAAAGQSSALLGAELDRLLAQAVRTAGRRR</sequence>
<organism evidence="8 9">
    <name type="scientific">Flexivirga aerilata</name>
    <dbReference type="NCBI Taxonomy" id="1656889"/>
    <lineage>
        <taxon>Bacteria</taxon>
        <taxon>Bacillati</taxon>
        <taxon>Actinomycetota</taxon>
        <taxon>Actinomycetes</taxon>
        <taxon>Micrococcales</taxon>
        <taxon>Dermacoccaceae</taxon>
        <taxon>Flexivirga</taxon>
    </lineage>
</organism>
<evidence type="ECO:0000256" key="3">
    <source>
        <dbReference type="ARBA" id="ARBA00022759"/>
    </source>
</evidence>
<dbReference type="Pfam" id="PF00825">
    <property type="entry name" value="Ribonuclease_P"/>
    <property type="match status" value="1"/>
</dbReference>
<keyword evidence="5 6" id="KW-0694">RNA-binding</keyword>
<dbReference type="RefSeq" id="WP_171152136.1">
    <property type="nucleotide sequence ID" value="NZ_JABENB010000001.1"/>
</dbReference>
<keyword evidence="1 6" id="KW-0819">tRNA processing</keyword>
<dbReference type="PANTHER" id="PTHR33992">
    <property type="entry name" value="RIBONUCLEASE P PROTEIN COMPONENT"/>
    <property type="match status" value="1"/>
</dbReference>
<evidence type="ECO:0000256" key="4">
    <source>
        <dbReference type="ARBA" id="ARBA00022801"/>
    </source>
</evidence>
<dbReference type="GO" id="GO:0030677">
    <property type="term" value="C:ribonuclease P complex"/>
    <property type="evidence" value="ECO:0007669"/>
    <property type="project" value="TreeGrafter"/>
</dbReference>
<evidence type="ECO:0000256" key="7">
    <source>
        <dbReference type="NCBIfam" id="TIGR00188"/>
    </source>
</evidence>
<dbReference type="EC" id="3.1.26.5" evidence="6 7"/>
<keyword evidence="4 6" id="KW-0378">Hydrolase</keyword>
<keyword evidence="9" id="KW-1185">Reference proteome</keyword>
<keyword evidence="2 6" id="KW-0540">Nuclease</keyword>
<dbReference type="InterPro" id="IPR020568">
    <property type="entry name" value="Ribosomal_Su5_D2-typ_SF"/>
</dbReference>
<keyword evidence="3 6" id="KW-0255">Endonuclease</keyword>
<dbReference type="GO" id="GO:0042781">
    <property type="term" value="F:3'-tRNA processing endoribonuclease activity"/>
    <property type="evidence" value="ECO:0007669"/>
    <property type="project" value="TreeGrafter"/>
</dbReference>
<dbReference type="NCBIfam" id="TIGR00188">
    <property type="entry name" value="rnpA"/>
    <property type="match status" value="1"/>
</dbReference>
<dbReference type="Gene3D" id="3.30.230.10">
    <property type="match status" value="1"/>
</dbReference>
<dbReference type="SUPFAM" id="SSF54211">
    <property type="entry name" value="Ribosomal protein S5 domain 2-like"/>
    <property type="match status" value="1"/>
</dbReference>
<evidence type="ECO:0000256" key="2">
    <source>
        <dbReference type="ARBA" id="ARBA00022722"/>
    </source>
</evidence>
<evidence type="ECO:0000256" key="5">
    <source>
        <dbReference type="ARBA" id="ARBA00022884"/>
    </source>
</evidence>
<evidence type="ECO:0000256" key="1">
    <source>
        <dbReference type="ARBA" id="ARBA00022694"/>
    </source>
</evidence>
<dbReference type="EMBL" id="JABENB010000001">
    <property type="protein sequence ID" value="NNG38431.1"/>
    <property type="molecule type" value="Genomic_DNA"/>
</dbReference>
<evidence type="ECO:0000256" key="6">
    <source>
        <dbReference type="HAMAP-Rule" id="MF_00227"/>
    </source>
</evidence>